<evidence type="ECO:0000256" key="11">
    <source>
        <dbReference type="ARBA" id="ARBA00023136"/>
    </source>
</evidence>
<keyword evidence="9" id="KW-0408">Iron</keyword>
<dbReference type="InterPro" id="IPR050121">
    <property type="entry name" value="Cytochrome_P450_monoxygenase"/>
</dbReference>
<organism evidence="12 13">
    <name type="scientific">Aspergillus eucalypticola (strain CBS 122712 / IBT 29274)</name>
    <dbReference type="NCBI Taxonomy" id="1448314"/>
    <lineage>
        <taxon>Eukaryota</taxon>
        <taxon>Fungi</taxon>
        <taxon>Dikarya</taxon>
        <taxon>Ascomycota</taxon>
        <taxon>Pezizomycotina</taxon>
        <taxon>Eurotiomycetes</taxon>
        <taxon>Eurotiomycetidae</taxon>
        <taxon>Eurotiales</taxon>
        <taxon>Aspergillaceae</taxon>
        <taxon>Aspergillus</taxon>
        <taxon>Aspergillus subgen. Circumdati</taxon>
    </lineage>
</organism>
<dbReference type="InterPro" id="IPR036396">
    <property type="entry name" value="Cyt_P450_sf"/>
</dbReference>
<dbReference type="AlphaFoldDB" id="A0A317W4A4"/>
<evidence type="ECO:0000256" key="3">
    <source>
        <dbReference type="ARBA" id="ARBA00010617"/>
    </source>
</evidence>
<dbReference type="InterPro" id="IPR002401">
    <property type="entry name" value="Cyt_P450_E_grp-I"/>
</dbReference>
<keyword evidence="11" id="KW-0472">Membrane</keyword>
<dbReference type="EMBL" id="MSFU01000006">
    <property type="protein sequence ID" value="PWY79000.1"/>
    <property type="molecule type" value="Genomic_DNA"/>
</dbReference>
<reference evidence="12" key="1">
    <citation type="submission" date="2016-12" db="EMBL/GenBank/DDBJ databases">
        <title>The genomes of Aspergillus section Nigri reveals drivers in fungal speciation.</title>
        <authorList>
            <consortium name="DOE Joint Genome Institute"/>
            <person name="Vesth T.C."/>
            <person name="Nybo J."/>
            <person name="Theobald S."/>
            <person name="Brandl J."/>
            <person name="Frisvad J.C."/>
            <person name="Nielsen K.F."/>
            <person name="Lyhne E.K."/>
            <person name="Kogle M.E."/>
            <person name="Kuo A."/>
            <person name="Riley R."/>
            <person name="Clum A."/>
            <person name="Nolan M."/>
            <person name="Lipzen A."/>
            <person name="Salamov A."/>
            <person name="Henrissat B."/>
            <person name="Wiebenga A."/>
            <person name="De vries R.P."/>
            <person name="Grigoriev I.V."/>
            <person name="Mortensen U.H."/>
            <person name="Andersen M.R."/>
            <person name="Baker S.E."/>
        </authorList>
    </citation>
    <scope>NUCLEOTIDE SEQUENCE</scope>
    <source>
        <strain evidence="12">CBS 122712</strain>
    </source>
</reference>
<protein>
    <submittedName>
        <fullName evidence="12">Cytochrome P450</fullName>
    </submittedName>
</protein>
<dbReference type="VEuPathDB" id="FungiDB:BO83DRAFT_424927"/>
<evidence type="ECO:0000256" key="7">
    <source>
        <dbReference type="ARBA" id="ARBA00022989"/>
    </source>
</evidence>
<keyword evidence="5" id="KW-0812">Transmembrane</keyword>
<comment type="similarity">
    <text evidence="3">Belongs to the cytochrome P450 family.</text>
</comment>
<dbReference type="GO" id="GO:0005506">
    <property type="term" value="F:iron ion binding"/>
    <property type="evidence" value="ECO:0007669"/>
    <property type="project" value="InterPro"/>
</dbReference>
<dbReference type="PANTHER" id="PTHR24305">
    <property type="entry name" value="CYTOCHROME P450"/>
    <property type="match status" value="1"/>
</dbReference>
<dbReference type="Proteomes" id="UP000246171">
    <property type="component" value="Unassembled WGS sequence"/>
</dbReference>
<evidence type="ECO:0000313" key="13">
    <source>
        <dbReference type="Proteomes" id="UP000246171"/>
    </source>
</evidence>
<dbReference type="RefSeq" id="XP_025390792.1">
    <property type="nucleotide sequence ID" value="XM_025535179.1"/>
</dbReference>
<dbReference type="Gene3D" id="1.10.630.10">
    <property type="entry name" value="Cytochrome P450"/>
    <property type="match status" value="1"/>
</dbReference>
<evidence type="ECO:0000256" key="4">
    <source>
        <dbReference type="ARBA" id="ARBA00022617"/>
    </source>
</evidence>
<keyword evidence="7" id="KW-1133">Transmembrane helix</keyword>
<dbReference type="GO" id="GO:0016705">
    <property type="term" value="F:oxidoreductase activity, acting on paired donors, with incorporation or reduction of molecular oxygen"/>
    <property type="evidence" value="ECO:0007669"/>
    <property type="project" value="InterPro"/>
</dbReference>
<evidence type="ECO:0000256" key="2">
    <source>
        <dbReference type="ARBA" id="ARBA00004370"/>
    </source>
</evidence>
<comment type="subcellular location">
    <subcellularLocation>
        <location evidence="2">Membrane</location>
    </subcellularLocation>
</comment>
<dbReference type="PANTHER" id="PTHR24305:SF112">
    <property type="entry name" value="L-ORNITHINE-N5-MONOOXYGENASE (EUROFUNG)"/>
    <property type="match status" value="1"/>
</dbReference>
<dbReference type="GO" id="GO:0004497">
    <property type="term" value="F:monooxygenase activity"/>
    <property type="evidence" value="ECO:0007669"/>
    <property type="project" value="UniProtKB-KW"/>
</dbReference>
<evidence type="ECO:0000256" key="6">
    <source>
        <dbReference type="ARBA" id="ARBA00022723"/>
    </source>
</evidence>
<keyword evidence="4" id="KW-0349">Heme</keyword>
<evidence type="ECO:0000256" key="5">
    <source>
        <dbReference type="ARBA" id="ARBA00022692"/>
    </source>
</evidence>
<accession>A0A317W4A4</accession>
<proteinExistence type="inferred from homology"/>
<comment type="caution">
    <text evidence="12">The sequence shown here is derived from an EMBL/GenBank/DDBJ whole genome shotgun (WGS) entry which is preliminary data.</text>
</comment>
<evidence type="ECO:0000256" key="8">
    <source>
        <dbReference type="ARBA" id="ARBA00023002"/>
    </source>
</evidence>
<evidence type="ECO:0000256" key="9">
    <source>
        <dbReference type="ARBA" id="ARBA00023004"/>
    </source>
</evidence>
<dbReference type="PRINTS" id="PR00463">
    <property type="entry name" value="EP450I"/>
</dbReference>
<keyword evidence="8" id="KW-0560">Oxidoreductase</keyword>
<evidence type="ECO:0000256" key="10">
    <source>
        <dbReference type="ARBA" id="ARBA00023033"/>
    </source>
</evidence>
<keyword evidence="10" id="KW-0503">Monooxygenase</keyword>
<gene>
    <name evidence="12" type="ORF">BO83DRAFT_424927</name>
</gene>
<dbReference type="SUPFAM" id="SSF48264">
    <property type="entry name" value="Cytochrome P450"/>
    <property type="match status" value="1"/>
</dbReference>
<dbReference type="GeneID" id="37057141"/>
<name>A0A317W4A4_ASPEC</name>
<sequence length="160" mass="16838">MKATPQQDSIHHFITGGPAGRQCTHKEVISNAQVAVLGGSDTALFTMNQRLRFLATNPAVQAKLRAELDTICNAGGELTVESTRKLPYLNGVLNEGLRLGNPAPIGVPVKTPHGGLQLGETYVPGNVEVKVPFRVTLKTLDGSPRGIASSLSAGLGKFLS</sequence>
<dbReference type="OrthoDB" id="4491047at2759"/>
<dbReference type="Pfam" id="PF00067">
    <property type="entry name" value="p450"/>
    <property type="match status" value="1"/>
</dbReference>
<evidence type="ECO:0000256" key="1">
    <source>
        <dbReference type="ARBA" id="ARBA00001971"/>
    </source>
</evidence>
<comment type="cofactor">
    <cofactor evidence="1">
        <name>heme</name>
        <dbReference type="ChEBI" id="CHEBI:30413"/>
    </cofactor>
</comment>
<dbReference type="GO" id="GO:0016020">
    <property type="term" value="C:membrane"/>
    <property type="evidence" value="ECO:0007669"/>
    <property type="project" value="UniProtKB-SubCell"/>
</dbReference>
<dbReference type="InterPro" id="IPR001128">
    <property type="entry name" value="Cyt_P450"/>
</dbReference>
<keyword evidence="6" id="KW-0479">Metal-binding</keyword>
<dbReference type="GO" id="GO:0020037">
    <property type="term" value="F:heme binding"/>
    <property type="evidence" value="ECO:0007669"/>
    <property type="project" value="InterPro"/>
</dbReference>
<keyword evidence="13" id="KW-1185">Reference proteome</keyword>
<evidence type="ECO:0000313" key="12">
    <source>
        <dbReference type="EMBL" id="PWY79000.1"/>
    </source>
</evidence>